<feature type="compositionally biased region" description="Low complexity" evidence="1">
    <location>
        <begin position="24"/>
        <end position="33"/>
    </location>
</feature>
<reference evidence="2" key="1">
    <citation type="submission" date="2021-01" db="EMBL/GenBank/DDBJ databases">
        <authorList>
            <person name="Corre E."/>
            <person name="Pelletier E."/>
            <person name="Niang G."/>
            <person name="Scheremetjew M."/>
            <person name="Finn R."/>
            <person name="Kale V."/>
            <person name="Holt S."/>
            <person name="Cochrane G."/>
            <person name="Meng A."/>
            <person name="Brown T."/>
            <person name="Cohen L."/>
        </authorList>
    </citation>
    <scope>NUCLEOTIDE SEQUENCE</scope>
    <source>
        <strain evidence="2">308</strain>
    </source>
</reference>
<organism evidence="2">
    <name type="scientific">Corethron hystrix</name>
    <dbReference type="NCBI Taxonomy" id="216773"/>
    <lineage>
        <taxon>Eukaryota</taxon>
        <taxon>Sar</taxon>
        <taxon>Stramenopiles</taxon>
        <taxon>Ochrophyta</taxon>
        <taxon>Bacillariophyta</taxon>
        <taxon>Coscinodiscophyceae</taxon>
        <taxon>Corethrophycidae</taxon>
        <taxon>Corethrales</taxon>
        <taxon>Corethraceae</taxon>
        <taxon>Corethron</taxon>
    </lineage>
</organism>
<proteinExistence type="predicted"/>
<name>A0A7S1B4L3_9STRA</name>
<feature type="compositionally biased region" description="Polar residues" evidence="1">
    <location>
        <begin position="58"/>
        <end position="68"/>
    </location>
</feature>
<feature type="compositionally biased region" description="Gly residues" evidence="1">
    <location>
        <begin position="78"/>
        <end position="88"/>
    </location>
</feature>
<accession>A0A7S1B4L3</accession>
<feature type="region of interest" description="Disordered" evidence="1">
    <location>
        <begin position="322"/>
        <end position="342"/>
    </location>
</feature>
<feature type="compositionally biased region" description="Gly residues" evidence="1">
    <location>
        <begin position="1"/>
        <end position="10"/>
    </location>
</feature>
<feature type="region of interest" description="Disordered" evidence="1">
    <location>
        <begin position="1"/>
        <end position="113"/>
    </location>
</feature>
<feature type="compositionally biased region" description="Low complexity" evidence="1">
    <location>
        <begin position="118"/>
        <end position="131"/>
    </location>
</feature>
<evidence type="ECO:0000256" key="1">
    <source>
        <dbReference type="SAM" id="MobiDB-lite"/>
    </source>
</evidence>
<sequence>MYAVPGGGSAGAHNMMQSPPPYQTSPTQQPPSQMNHRMQYQQPMGHAQQRLHVPPPINTGQHPISNHIPSPAAIRSTPGGGSVGGGDTGTPHYAKLHSPVHGVPSPIHHNAMVPQGQFQPQHTWQQQHAPHNNTPLGPSMCPTSTPVVGGLDEAPKNRGSVLVPCRARGMPMDHNFKTAHFVIPENIEHGAELLCSYPSCRNAGVKFRFCTVCQVPVAKRNFRKRHMHANGDNAEEKLSDDEVDITAFARPCTPKQLASPGNDATASVKRSWSGGVGSNAEQENEREWASLLSQRPSTDDNDAMSQWLLKVLTVSDAAKRLKKNPEETKADSPPKPTNNTSSIIEEVIDSKNGSTETNKGCVDEDTIPEKPCVEKEANKTENAVELASTEIVTSNPKIESNKINAIKGNSANQDIHLDTGEIIGEKDILKKTAIEKHVVKSAAVEMDLLKNVSIEKDVSKKVEEKEVTNAVDNKAAVGGKEAVADVENYEEKNVKTLNEAPNSSHETDAIKPRITTC</sequence>
<feature type="region of interest" description="Disordered" evidence="1">
    <location>
        <begin position="497"/>
        <end position="517"/>
    </location>
</feature>
<evidence type="ECO:0000313" key="2">
    <source>
        <dbReference type="EMBL" id="CAD8874799.1"/>
    </source>
</evidence>
<dbReference type="EMBL" id="HBFR01002890">
    <property type="protein sequence ID" value="CAD8874799.1"/>
    <property type="molecule type" value="Transcribed_RNA"/>
</dbReference>
<feature type="compositionally biased region" description="Basic and acidic residues" evidence="1">
    <location>
        <begin position="322"/>
        <end position="332"/>
    </location>
</feature>
<feature type="region of interest" description="Disordered" evidence="1">
    <location>
        <begin position="252"/>
        <end position="288"/>
    </location>
</feature>
<gene>
    <name evidence="2" type="ORF">CHYS00102_LOCUS1974</name>
</gene>
<feature type="region of interest" description="Disordered" evidence="1">
    <location>
        <begin position="118"/>
        <end position="137"/>
    </location>
</feature>
<protein>
    <submittedName>
        <fullName evidence="2">Uncharacterized protein</fullName>
    </submittedName>
</protein>
<dbReference type="AlphaFoldDB" id="A0A7S1B4L3"/>